<dbReference type="Gene3D" id="3.90.1680.10">
    <property type="entry name" value="SOS response associated peptidase-like"/>
    <property type="match status" value="1"/>
</dbReference>
<dbReference type="PANTHER" id="PTHR13604:SF0">
    <property type="entry name" value="ABASIC SITE PROCESSING PROTEIN HMCES"/>
    <property type="match status" value="1"/>
</dbReference>
<dbReference type="GO" id="GO:0016829">
    <property type="term" value="F:lyase activity"/>
    <property type="evidence" value="ECO:0007669"/>
    <property type="project" value="UniProtKB-KW"/>
</dbReference>
<dbReference type="AlphaFoldDB" id="A0A1M7ZZS7"/>
<dbReference type="OMA" id="SYNKGPQ"/>
<dbReference type="OrthoDB" id="2111841at2759"/>
<evidence type="ECO:0000256" key="3">
    <source>
        <dbReference type="ARBA" id="ARBA00022763"/>
    </source>
</evidence>
<evidence type="ECO:0000256" key="1">
    <source>
        <dbReference type="ARBA" id="ARBA00008136"/>
    </source>
</evidence>
<keyword evidence="10" id="KW-1185">Reference proteome</keyword>
<dbReference type="InterPro" id="IPR003738">
    <property type="entry name" value="SRAP"/>
</dbReference>
<dbReference type="GO" id="GO:0003697">
    <property type="term" value="F:single-stranded DNA binding"/>
    <property type="evidence" value="ECO:0007669"/>
    <property type="project" value="InterPro"/>
</dbReference>
<gene>
    <name evidence="9" type="ORF">MSYG_0023</name>
</gene>
<keyword evidence="7" id="KW-0456">Lyase</keyword>
<feature type="region of interest" description="Disordered" evidence="8">
    <location>
        <begin position="264"/>
        <end position="312"/>
    </location>
</feature>
<dbReference type="GO" id="GO:0006508">
    <property type="term" value="P:proteolysis"/>
    <property type="evidence" value="ECO:0007669"/>
    <property type="project" value="UniProtKB-KW"/>
</dbReference>
<evidence type="ECO:0000256" key="5">
    <source>
        <dbReference type="ARBA" id="ARBA00023124"/>
    </source>
</evidence>
<evidence type="ECO:0000256" key="2">
    <source>
        <dbReference type="ARBA" id="ARBA00022670"/>
    </source>
</evidence>
<dbReference type="Pfam" id="PF02586">
    <property type="entry name" value="SRAP"/>
    <property type="match status" value="1"/>
</dbReference>
<organism evidence="9 10">
    <name type="scientific">Malassezia sympodialis (strain ATCC 42132)</name>
    <name type="common">Atopic eczema-associated yeast</name>
    <dbReference type="NCBI Taxonomy" id="1230383"/>
    <lineage>
        <taxon>Eukaryota</taxon>
        <taxon>Fungi</taxon>
        <taxon>Dikarya</taxon>
        <taxon>Basidiomycota</taxon>
        <taxon>Ustilaginomycotina</taxon>
        <taxon>Malasseziomycetes</taxon>
        <taxon>Malasseziales</taxon>
        <taxon>Malasseziaceae</taxon>
        <taxon>Malassezia</taxon>
    </lineage>
</organism>
<evidence type="ECO:0000256" key="7">
    <source>
        <dbReference type="ARBA" id="ARBA00023239"/>
    </source>
</evidence>
<feature type="compositionally biased region" description="Basic and acidic residues" evidence="8">
    <location>
        <begin position="271"/>
        <end position="283"/>
    </location>
</feature>
<evidence type="ECO:0000313" key="9">
    <source>
        <dbReference type="EMBL" id="SHO75691.1"/>
    </source>
</evidence>
<keyword evidence="6" id="KW-0238">DNA-binding</keyword>
<keyword evidence="4" id="KW-0378">Hydrolase</keyword>
<evidence type="ECO:0000256" key="6">
    <source>
        <dbReference type="ARBA" id="ARBA00023125"/>
    </source>
</evidence>
<proteinExistence type="inferred from homology"/>
<dbReference type="GO" id="GO:0106300">
    <property type="term" value="P:protein-DNA covalent cross-linking repair"/>
    <property type="evidence" value="ECO:0007669"/>
    <property type="project" value="InterPro"/>
</dbReference>
<protein>
    <recommendedName>
        <fullName evidence="11">Abasic site processing protein</fullName>
    </recommendedName>
</protein>
<name>A0A1M7ZZS7_MALS4</name>
<evidence type="ECO:0000256" key="8">
    <source>
        <dbReference type="SAM" id="MobiDB-lite"/>
    </source>
</evidence>
<evidence type="ECO:0008006" key="11">
    <source>
        <dbReference type="Google" id="ProtNLM"/>
    </source>
</evidence>
<accession>A0A1M7ZZS7</accession>
<dbReference type="PANTHER" id="PTHR13604">
    <property type="entry name" value="DC12-RELATED"/>
    <property type="match status" value="1"/>
</dbReference>
<dbReference type="Proteomes" id="UP000186303">
    <property type="component" value="Chromosome 1"/>
</dbReference>
<evidence type="ECO:0000313" key="10">
    <source>
        <dbReference type="Proteomes" id="UP000186303"/>
    </source>
</evidence>
<dbReference type="SUPFAM" id="SSF143081">
    <property type="entry name" value="BB1717-like"/>
    <property type="match status" value="1"/>
</dbReference>
<reference evidence="10" key="1">
    <citation type="journal article" date="2017" name="Nucleic Acids Res.">
        <title>Proteogenomics produces comprehensive and highly accurate protein-coding gene annotation in a complete genome assembly of Malassezia sympodialis.</title>
        <authorList>
            <person name="Zhu Y."/>
            <person name="Engstroem P.G."/>
            <person name="Tellgren-Roth C."/>
            <person name="Baudo C.D."/>
            <person name="Kennell J.C."/>
            <person name="Sun S."/>
            <person name="Billmyre R.B."/>
            <person name="Schroeder M.S."/>
            <person name="Andersson A."/>
            <person name="Holm T."/>
            <person name="Sigurgeirsson B."/>
            <person name="Wu G."/>
            <person name="Sankaranarayanan S.R."/>
            <person name="Siddharthan R."/>
            <person name="Sanyal K."/>
            <person name="Lundeberg J."/>
            <person name="Nystedt B."/>
            <person name="Boekhout T."/>
            <person name="Dawson T.L. Jr."/>
            <person name="Heitman J."/>
            <person name="Scheynius A."/>
            <person name="Lehtioe J."/>
        </authorList>
    </citation>
    <scope>NUCLEOTIDE SEQUENCE [LARGE SCALE GENOMIC DNA]</scope>
    <source>
        <strain evidence="10">ATCC 42132</strain>
    </source>
</reference>
<sequence length="312" mass="34822">MCGRFANGLPPQAFYDTVDDLLVDEHLTAHENAFEYDPTYNVAPGTVYPVVRATDSKDGFSVALETMKWGLRHNAVLSSASPEMRGPLIINSRDDTIVRPTSAWHRLAATQRCIVFCQGFFEWEKVPMSRSKRVAHFVGMSAQGRGRPAVEGSTHQLMPMAGLWVEDQGQRAFTIVTTTSNKQLSFLHDRMPVILPTAQSMHQWLHAREFQRMASLLQPYDGCLDCYAVPPEVGTVGYSSESLIYPVALRHDGLEAFFSKQTPSAPISPVKVEKATPPRDRPASRSPKRPLPSPSRAPKKARGTPRLEEFWT</sequence>
<dbReference type="GO" id="GO:0008233">
    <property type="term" value="F:peptidase activity"/>
    <property type="evidence" value="ECO:0007669"/>
    <property type="project" value="UniProtKB-KW"/>
</dbReference>
<dbReference type="EMBL" id="LT671821">
    <property type="protein sequence ID" value="SHO75691.1"/>
    <property type="molecule type" value="Genomic_DNA"/>
</dbReference>
<comment type="similarity">
    <text evidence="1">Belongs to the SOS response-associated peptidase family.</text>
</comment>
<dbReference type="InterPro" id="IPR036590">
    <property type="entry name" value="SRAP-like"/>
</dbReference>
<keyword evidence="2" id="KW-0645">Protease</keyword>
<evidence type="ECO:0000256" key="4">
    <source>
        <dbReference type="ARBA" id="ARBA00022801"/>
    </source>
</evidence>
<keyword evidence="3" id="KW-0227">DNA damage</keyword>
<keyword evidence="5" id="KW-0190">Covalent protein-DNA linkage</keyword>